<protein>
    <recommendedName>
        <fullName evidence="9">Apolipoprotein N-acyltransferase</fullName>
        <shortName evidence="9">ALP N-acyltransferase</shortName>
        <ecNumber evidence="9">2.3.1.269</ecNumber>
    </recommendedName>
</protein>
<comment type="caution">
    <text evidence="11">The sequence shown here is derived from an EMBL/GenBank/DDBJ whole genome shotgun (WGS) entry which is preliminary data.</text>
</comment>
<dbReference type="Proteomes" id="UP001368500">
    <property type="component" value="Unassembled WGS sequence"/>
</dbReference>
<dbReference type="PANTHER" id="PTHR38686:SF1">
    <property type="entry name" value="APOLIPOPROTEIN N-ACYLTRANSFERASE"/>
    <property type="match status" value="1"/>
</dbReference>
<dbReference type="GO" id="GO:0016746">
    <property type="term" value="F:acyltransferase activity"/>
    <property type="evidence" value="ECO:0007669"/>
    <property type="project" value="UniProtKB-KW"/>
</dbReference>
<evidence type="ECO:0000313" key="12">
    <source>
        <dbReference type="Proteomes" id="UP001368500"/>
    </source>
</evidence>
<comment type="similarity">
    <text evidence="2 9">Belongs to the CN hydrolase family. Apolipoprotein N-acyltransferase subfamily.</text>
</comment>
<dbReference type="EMBL" id="JBBUTF010000002">
    <property type="protein sequence ID" value="MEK8024475.1"/>
    <property type="molecule type" value="Genomic_DNA"/>
</dbReference>
<dbReference type="RefSeq" id="WP_341372261.1">
    <property type="nucleotide sequence ID" value="NZ_JBBUTF010000002.1"/>
</dbReference>
<feature type="transmembrane region" description="Helical" evidence="9">
    <location>
        <begin position="121"/>
        <end position="144"/>
    </location>
</feature>
<comment type="catalytic activity">
    <reaction evidence="9">
        <text>N-terminal S-1,2-diacyl-sn-glyceryl-L-cysteinyl-[lipoprotein] + a glycerophospholipid = N-acyl-S-1,2-diacyl-sn-glyceryl-L-cysteinyl-[lipoprotein] + a 2-acyl-sn-glycero-3-phospholipid + H(+)</text>
        <dbReference type="Rhea" id="RHEA:48228"/>
        <dbReference type="Rhea" id="RHEA-COMP:14681"/>
        <dbReference type="Rhea" id="RHEA-COMP:14684"/>
        <dbReference type="ChEBI" id="CHEBI:15378"/>
        <dbReference type="ChEBI" id="CHEBI:136912"/>
        <dbReference type="ChEBI" id="CHEBI:140656"/>
        <dbReference type="ChEBI" id="CHEBI:140657"/>
        <dbReference type="ChEBI" id="CHEBI:140660"/>
        <dbReference type="EC" id="2.3.1.269"/>
    </reaction>
</comment>
<dbReference type="PANTHER" id="PTHR38686">
    <property type="entry name" value="APOLIPOPROTEIN N-ACYLTRANSFERASE"/>
    <property type="match status" value="1"/>
</dbReference>
<dbReference type="Gene3D" id="3.60.110.10">
    <property type="entry name" value="Carbon-nitrogen hydrolase"/>
    <property type="match status" value="1"/>
</dbReference>
<proteinExistence type="inferred from homology"/>
<evidence type="ECO:0000256" key="1">
    <source>
        <dbReference type="ARBA" id="ARBA00004651"/>
    </source>
</evidence>
<organism evidence="11 12">
    <name type="scientific">Pseudaquabacterium rugosum</name>
    <dbReference type="NCBI Taxonomy" id="2984194"/>
    <lineage>
        <taxon>Bacteria</taxon>
        <taxon>Pseudomonadati</taxon>
        <taxon>Pseudomonadota</taxon>
        <taxon>Betaproteobacteria</taxon>
        <taxon>Burkholderiales</taxon>
        <taxon>Sphaerotilaceae</taxon>
        <taxon>Pseudaquabacterium</taxon>
    </lineage>
</organism>
<feature type="transmembrane region" description="Helical" evidence="9">
    <location>
        <begin position="199"/>
        <end position="221"/>
    </location>
</feature>
<evidence type="ECO:0000256" key="5">
    <source>
        <dbReference type="ARBA" id="ARBA00022692"/>
    </source>
</evidence>
<keyword evidence="6 9" id="KW-1133">Transmembrane helix</keyword>
<gene>
    <name evidence="9 11" type="primary">lnt</name>
    <name evidence="11" type="ORF">AACH11_00660</name>
</gene>
<keyword evidence="7 9" id="KW-0472">Membrane</keyword>
<evidence type="ECO:0000256" key="2">
    <source>
        <dbReference type="ARBA" id="ARBA00010065"/>
    </source>
</evidence>
<dbReference type="PROSITE" id="PS50263">
    <property type="entry name" value="CN_HYDROLASE"/>
    <property type="match status" value="1"/>
</dbReference>
<evidence type="ECO:0000256" key="8">
    <source>
        <dbReference type="ARBA" id="ARBA00023315"/>
    </source>
</evidence>
<keyword evidence="8 9" id="KW-0012">Acyltransferase</keyword>
<dbReference type="InterPro" id="IPR003010">
    <property type="entry name" value="C-N_Hydrolase"/>
</dbReference>
<dbReference type="HAMAP" id="MF_01148">
    <property type="entry name" value="Lnt"/>
    <property type="match status" value="1"/>
</dbReference>
<dbReference type="CDD" id="cd07571">
    <property type="entry name" value="ALP_N-acyl_transferase"/>
    <property type="match status" value="1"/>
</dbReference>
<dbReference type="Pfam" id="PF00795">
    <property type="entry name" value="CN_hydrolase"/>
    <property type="match status" value="1"/>
</dbReference>
<feature type="transmembrane region" description="Helical" evidence="9">
    <location>
        <begin position="83"/>
        <end position="109"/>
    </location>
</feature>
<dbReference type="InterPro" id="IPR004563">
    <property type="entry name" value="Apolipo_AcylTrfase"/>
</dbReference>
<reference evidence="11 12" key="1">
    <citation type="submission" date="2024-04" db="EMBL/GenBank/DDBJ databases">
        <title>Novel species of the genus Ideonella isolated from streams.</title>
        <authorList>
            <person name="Lu H."/>
        </authorList>
    </citation>
    <scope>NUCLEOTIDE SEQUENCE [LARGE SCALE GENOMIC DNA]</scope>
    <source>
        <strain evidence="11 12">BYS139W</strain>
    </source>
</reference>
<dbReference type="InterPro" id="IPR036526">
    <property type="entry name" value="C-N_Hydrolase_sf"/>
</dbReference>
<comment type="pathway">
    <text evidence="9">Protein modification; lipoprotein biosynthesis (N-acyl transfer).</text>
</comment>
<evidence type="ECO:0000259" key="10">
    <source>
        <dbReference type="PROSITE" id="PS50263"/>
    </source>
</evidence>
<evidence type="ECO:0000256" key="3">
    <source>
        <dbReference type="ARBA" id="ARBA00022475"/>
    </source>
</evidence>
<accession>A0ABU9B3N1</accession>
<evidence type="ECO:0000313" key="11">
    <source>
        <dbReference type="EMBL" id="MEK8024475.1"/>
    </source>
</evidence>
<comment type="function">
    <text evidence="9">Catalyzes the phospholipid dependent N-acylation of the N-terminal cysteine of apolipoprotein, the last step in lipoprotein maturation.</text>
</comment>
<feature type="domain" description="CN hydrolase" evidence="10">
    <location>
        <begin position="237"/>
        <end position="487"/>
    </location>
</feature>
<feature type="transmembrane region" description="Helical" evidence="9">
    <location>
        <begin position="497"/>
        <end position="521"/>
    </location>
</feature>
<keyword evidence="12" id="KW-1185">Reference proteome</keyword>
<keyword evidence="5 9" id="KW-0812">Transmembrane</keyword>
<evidence type="ECO:0000256" key="6">
    <source>
        <dbReference type="ARBA" id="ARBA00022989"/>
    </source>
</evidence>
<name>A0ABU9B3N1_9BURK</name>
<keyword evidence="4 9" id="KW-0808">Transferase</keyword>
<dbReference type="InterPro" id="IPR045378">
    <property type="entry name" value="LNT_N"/>
</dbReference>
<feature type="transmembrane region" description="Helical" evidence="9">
    <location>
        <begin position="27"/>
        <end position="46"/>
    </location>
</feature>
<evidence type="ECO:0000256" key="7">
    <source>
        <dbReference type="ARBA" id="ARBA00023136"/>
    </source>
</evidence>
<dbReference type="Pfam" id="PF20154">
    <property type="entry name" value="LNT_N"/>
    <property type="match status" value="1"/>
</dbReference>
<dbReference type="EC" id="2.3.1.269" evidence="9"/>
<dbReference type="NCBIfam" id="TIGR00546">
    <property type="entry name" value="lnt"/>
    <property type="match status" value="1"/>
</dbReference>
<feature type="transmembrane region" description="Helical" evidence="9">
    <location>
        <begin position="164"/>
        <end position="187"/>
    </location>
</feature>
<sequence length="534" mass="57126">MALLWAAVSGAAMNLALAPFDAWWLQAPLLAVLGLLCGLASPAAVLRPGQVAARAWMFGLGWFGAGWWWLFISLHRYGQMPAVLAGLSVALLAAAMALYPALALAGWARWHAASTSAWRRVAAWVAWWTLAELARGSWFGGFPWSALGYAHTLGPLAAWAPWTGVYGAGAVACAVGGALAVAVAAVVRGRRSSAGRGAARFAVPCAALAVALGLALIGRLLPQDFSRPAGRLSVSLIQTAVRQDEKFDAEHLVGHMDTLLRDVAAARGTLVVTPESAVPLPHGMVDPAWWRLLRQAVRQRPERAALVGVFLGDESRGYTNSMIGVSTADDPARGEAQVYRYGKRHLLPFGESIPPGFGWFVRALAIPLDSQQHGDSEAVYVAGGQRLRPLICYEDLFGEEIAVAAAVDEGDPRAATVFVNASNLAWFGRWMVQDQHLQFSRMRALEFQRPVVRATNTGATAVVDHRGRVTARLPPEVAGVLETTVDGRTGTTPYARWVHAAGGLWPLWAACAGLLALSLIGDRRRPTSRRRAAG</sequence>
<evidence type="ECO:0000256" key="9">
    <source>
        <dbReference type="HAMAP-Rule" id="MF_01148"/>
    </source>
</evidence>
<evidence type="ECO:0000256" key="4">
    <source>
        <dbReference type="ARBA" id="ARBA00022679"/>
    </source>
</evidence>
<dbReference type="SUPFAM" id="SSF56317">
    <property type="entry name" value="Carbon-nitrogen hydrolase"/>
    <property type="match status" value="1"/>
</dbReference>
<keyword evidence="3 9" id="KW-1003">Cell membrane</keyword>
<feature type="transmembrane region" description="Helical" evidence="9">
    <location>
        <begin position="53"/>
        <end position="71"/>
    </location>
</feature>
<comment type="subcellular location">
    <subcellularLocation>
        <location evidence="1 9">Cell membrane</location>
        <topology evidence="1 9">Multi-pass membrane protein</topology>
    </subcellularLocation>
</comment>